<evidence type="ECO:0000313" key="2">
    <source>
        <dbReference type="EMBL" id="SHH58761.1"/>
    </source>
</evidence>
<protein>
    <recommendedName>
        <fullName evidence="4">SMODS and SLOG-associating 2TM effector domain-containing protein</fullName>
    </recommendedName>
</protein>
<organism evidence="2 3">
    <name type="scientific">Ferrimonas marina</name>
    <dbReference type="NCBI Taxonomy" id="299255"/>
    <lineage>
        <taxon>Bacteria</taxon>
        <taxon>Pseudomonadati</taxon>
        <taxon>Pseudomonadota</taxon>
        <taxon>Gammaproteobacteria</taxon>
        <taxon>Alteromonadales</taxon>
        <taxon>Ferrimonadaceae</taxon>
        <taxon>Ferrimonas</taxon>
    </lineage>
</organism>
<name>A0A1M5U791_9GAMM</name>
<proteinExistence type="predicted"/>
<accession>A0A1M5U791</accession>
<feature type="transmembrane region" description="Helical" evidence="1">
    <location>
        <begin position="32"/>
        <end position="52"/>
    </location>
</feature>
<dbReference type="AlphaFoldDB" id="A0A1M5U791"/>
<sequence>MESATHFSHRLEQLHQRAIKTCKLRNLLQSKVAACAFTASLTILGTAIDWAFGSHLTTILLVFGMFAFMLVHGGFEEHQWNPLCRDYSNLIKDLKRATDEAEQAVLQHPTPERIEVHGALVRVMVDLADSHTQMVHIPAVYSFYEMRKLAIAEQEGTR</sequence>
<reference evidence="2 3" key="1">
    <citation type="submission" date="2016-11" db="EMBL/GenBank/DDBJ databases">
        <authorList>
            <person name="Jaros S."/>
            <person name="Januszkiewicz K."/>
            <person name="Wedrychowicz H."/>
        </authorList>
    </citation>
    <scope>NUCLEOTIDE SEQUENCE [LARGE SCALE GENOMIC DNA]</scope>
    <source>
        <strain evidence="2 3">DSM 16917</strain>
    </source>
</reference>
<keyword evidence="1" id="KW-0472">Membrane</keyword>
<dbReference type="Proteomes" id="UP000184268">
    <property type="component" value="Unassembled WGS sequence"/>
</dbReference>
<keyword evidence="1" id="KW-0812">Transmembrane</keyword>
<gene>
    <name evidence="2" type="ORF">SAMN02745129_2434</name>
</gene>
<dbReference type="STRING" id="299255.SAMN02745129_2434"/>
<keyword evidence="3" id="KW-1185">Reference proteome</keyword>
<evidence type="ECO:0000313" key="3">
    <source>
        <dbReference type="Proteomes" id="UP000184268"/>
    </source>
</evidence>
<evidence type="ECO:0008006" key="4">
    <source>
        <dbReference type="Google" id="ProtNLM"/>
    </source>
</evidence>
<feature type="transmembrane region" description="Helical" evidence="1">
    <location>
        <begin position="58"/>
        <end position="75"/>
    </location>
</feature>
<evidence type="ECO:0000256" key="1">
    <source>
        <dbReference type="SAM" id="Phobius"/>
    </source>
</evidence>
<dbReference type="EMBL" id="FQXG01000003">
    <property type="protein sequence ID" value="SHH58761.1"/>
    <property type="molecule type" value="Genomic_DNA"/>
</dbReference>
<dbReference type="RefSeq" id="WP_067655534.1">
    <property type="nucleotide sequence ID" value="NZ_FQXG01000003.1"/>
</dbReference>
<keyword evidence="1" id="KW-1133">Transmembrane helix</keyword>